<keyword evidence="2 6" id="KW-0349">Heme</keyword>
<dbReference type="GO" id="GO:0046872">
    <property type="term" value="F:metal ion binding"/>
    <property type="evidence" value="ECO:0007669"/>
    <property type="project" value="UniProtKB-KW"/>
</dbReference>
<dbReference type="Gene3D" id="1.10.760.10">
    <property type="entry name" value="Cytochrome c-like domain"/>
    <property type="match status" value="1"/>
</dbReference>
<evidence type="ECO:0000256" key="4">
    <source>
        <dbReference type="ARBA" id="ARBA00022982"/>
    </source>
</evidence>
<evidence type="ECO:0000256" key="2">
    <source>
        <dbReference type="ARBA" id="ARBA00022617"/>
    </source>
</evidence>
<keyword evidence="5 6" id="KW-0408">Iron</keyword>
<name>A0A921JC59_9STAP</name>
<dbReference type="SUPFAM" id="SSF46626">
    <property type="entry name" value="Cytochrome c"/>
    <property type="match status" value="1"/>
</dbReference>
<dbReference type="EMBL" id="DYYI01000090">
    <property type="protein sequence ID" value="HJE20321.1"/>
    <property type="molecule type" value="Genomic_DNA"/>
</dbReference>
<evidence type="ECO:0000259" key="9">
    <source>
        <dbReference type="PROSITE" id="PS51007"/>
    </source>
</evidence>
<feature type="compositionally biased region" description="Acidic residues" evidence="7">
    <location>
        <begin position="22"/>
        <end position="71"/>
    </location>
</feature>
<dbReference type="GO" id="GO:0020037">
    <property type="term" value="F:heme binding"/>
    <property type="evidence" value="ECO:0007669"/>
    <property type="project" value="InterPro"/>
</dbReference>
<reference evidence="10" key="1">
    <citation type="journal article" date="2021" name="PeerJ">
        <title>Extensive microbial diversity within the chicken gut microbiome revealed by metagenomics and culture.</title>
        <authorList>
            <person name="Gilroy R."/>
            <person name="Ravi A."/>
            <person name="Getino M."/>
            <person name="Pursley I."/>
            <person name="Horton D.L."/>
            <person name="Alikhan N.F."/>
            <person name="Baker D."/>
            <person name="Gharbi K."/>
            <person name="Hall N."/>
            <person name="Watson M."/>
            <person name="Adriaenssens E.M."/>
            <person name="Foster-Nyarko E."/>
            <person name="Jarju S."/>
            <person name="Secka A."/>
            <person name="Antonio M."/>
            <person name="Oren A."/>
            <person name="Chaudhuri R.R."/>
            <person name="La Ragione R."/>
            <person name="Hildebrand F."/>
            <person name="Pallen M.J."/>
        </authorList>
    </citation>
    <scope>NUCLEOTIDE SEQUENCE</scope>
    <source>
        <strain evidence="10">6019</strain>
    </source>
</reference>
<evidence type="ECO:0000256" key="5">
    <source>
        <dbReference type="ARBA" id="ARBA00023004"/>
    </source>
</evidence>
<evidence type="ECO:0000256" key="3">
    <source>
        <dbReference type="ARBA" id="ARBA00022723"/>
    </source>
</evidence>
<evidence type="ECO:0000256" key="6">
    <source>
        <dbReference type="PROSITE-ProRule" id="PRU00433"/>
    </source>
</evidence>
<comment type="caution">
    <text evidence="10">The sequence shown here is derived from an EMBL/GenBank/DDBJ whole genome shotgun (WGS) entry which is preliminary data.</text>
</comment>
<dbReference type="PANTHER" id="PTHR37823:SF4">
    <property type="entry name" value="MENAQUINOL-CYTOCHROME C REDUCTASE CYTOCHROME B_C SUBUNIT"/>
    <property type="match status" value="1"/>
</dbReference>
<dbReference type="InterPro" id="IPR009056">
    <property type="entry name" value="Cyt_c-like_dom"/>
</dbReference>
<gene>
    <name evidence="10" type="ORF">K8V35_08210</name>
</gene>
<dbReference type="PROSITE" id="PS51257">
    <property type="entry name" value="PROKAR_LIPOPROTEIN"/>
    <property type="match status" value="1"/>
</dbReference>
<dbReference type="PROSITE" id="PS51007">
    <property type="entry name" value="CYTC"/>
    <property type="match status" value="1"/>
</dbReference>
<reference evidence="10" key="2">
    <citation type="submission" date="2021-09" db="EMBL/GenBank/DDBJ databases">
        <authorList>
            <person name="Gilroy R."/>
        </authorList>
    </citation>
    <scope>NUCLEOTIDE SEQUENCE</scope>
    <source>
        <strain evidence="10">6019</strain>
    </source>
</reference>
<proteinExistence type="predicted"/>
<organism evidence="10 11">
    <name type="scientific">Aliicoccus persicus</name>
    <dbReference type="NCBI Taxonomy" id="930138"/>
    <lineage>
        <taxon>Bacteria</taxon>
        <taxon>Bacillati</taxon>
        <taxon>Bacillota</taxon>
        <taxon>Bacilli</taxon>
        <taxon>Bacillales</taxon>
        <taxon>Staphylococcaceae</taxon>
        <taxon>Aliicoccus</taxon>
    </lineage>
</organism>
<keyword evidence="4" id="KW-0249">Electron transport</keyword>
<dbReference type="InterPro" id="IPR036909">
    <property type="entry name" value="Cyt_c-like_dom_sf"/>
</dbReference>
<evidence type="ECO:0000256" key="8">
    <source>
        <dbReference type="SAM" id="SignalP"/>
    </source>
</evidence>
<sequence>MKKFFMFFILSFVLVLGACDNGDDDADTTDDAEEDADTEEVVDEEEATEEEATEDEEAEEDATEEEEEADDSASTSDFDAEEFARTNCAACHGQDFTGGMGPDLTGLDEGTITDAVREGPGPMPSYSEDQISDEDLDVLAGFFSEM</sequence>
<keyword evidence="3 6" id="KW-0479">Metal-binding</keyword>
<feature type="chain" id="PRO_5039599185" evidence="8">
    <location>
        <begin position="19"/>
        <end position="146"/>
    </location>
</feature>
<evidence type="ECO:0000313" key="10">
    <source>
        <dbReference type="EMBL" id="HJE20321.1"/>
    </source>
</evidence>
<evidence type="ECO:0000313" key="11">
    <source>
        <dbReference type="Proteomes" id="UP000763505"/>
    </source>
</evidence>
<evidence type="ECO:0000256" key="1">
    <source>
        <dbReference type="ARBA" id="ARBA00022448"/>
    </source>
</evidence>
<dbReference type="InterPro" id="IPR051811">
    <property type="entry name" value="Cytochrome_c550/c551-like"/>
</dbReference>
<keyword evidence="8" id="KW-0732">Signal</keyword>
<dbReference type="GO" id="GO:0009055">
    <property type="term" value="F:electron transfer activity"/>
    <property type="evidence" value="ECO:0007669"/>
    <property type="project" value="InterPro"/>
</dbReference>
<protein>
    <submittedName>
        <fullName evidence="10">Cytochrome c</fullName>
    </submittedName>
</protein>
<dbReference type="AlphaFoldDB" id="A0A921JC59"/>
<feature type="signal peptide" evidence="8">
    <location>
        <begin position="1"/>
        <end position="18"/>
    </location>
</feature>
<evidence type="ECO:0000256" key="7">
    <source>
        <dbReference type="SAM" id="MobiDB-lite"/>
    </source>
</evidence>
<dbReference type="PANTHER" id="PTHR37823">
    <property type="entry name" value="CYTOCHROME C-553-LIKE"/>
    <property type="match status" value="1"/>
</dbReference>
<dbReference type="Pfam" id="PF13442">
    <property type="entry name" value="Cytochrome_CBB3"/>
    <property type="match status" value="1"/>
</dbReference>
<feature type="region of interest" description="Disordered" evidence="7">
    <location>
        <begin position="22"/>
        <end position="133"/>
    </location>
</feature>
<feature type="domain" description="Cytochrome c" evidence="9">
    <location>
        <begin position="69"/>
        <end position="146"/>
    </location>
</feature>
<dbReference type="Proteomes" id="UP000763505">
    <property type="component" value="Unassembled WGS sequence"/>
</dbReference>
<keyword evidence="1" id="KW-0813">Transport</keyword>
<accession>A0A921JC59</accession>